<keyword evidence="1 3" id="KW-0807">Transducer</keyword>
<evidence type="ECO:0000256" key="1">
    <source>
        <dbReference type="ARBA" id="ARBA00023224"/>
    </source>
</evidence>
<evidence type="ECO:0000256" key="4">
    <source>
        <dbReference type="SAM" id="Coils"/>
    </source>
</evidence>
<organism evidence="8 9">
    <name type="scientific">Thermincola potens (strain JR)</name>
    <dbReference type="NCBI Taxonomy" id="635013"/>
    <lineage>
        <taxon>Bacteria</taxon>
        <taxon>Bacillati</taxon>
        <taxon>Bacillota</taxon>
        <taxon>Clostridia</taxon>
        <taxon>Eubacteriales</taxon>
        <taxon>Thermincolaceae</taxon>
        <taxon>Thermincola</taxon>
    </lineage>
</organism>
<keyword evidence="5" id="KW-0472">Membrane</keyword>
<dbReference type="SUPFAM" id="SSF158472">
    <property type="entry name" value="HAMP domain-like"/>
    <property type="match status" value="1"/>
</dbReference>
<evidence type="ECO:0000313" key="8">
    <source>
        <dbReference type="EMBL" id="ADG81016.1"/>
    </source>
</evidence>
<protein>
    <submittedName>
        <fullName evidence="8">Methyl-accepting chemotaxis sensory transducer</fullName>
    </submittedName>
</protein>
<dbReference type="RefSeq" id="WP_013119044.1">
    <property type="nucleotide sequence ID" value="NC_014152.1"/>
</dbReference>
<keyword evidence="5" id="KW-1133">Transmembrane helix</keyword>
<dbReference type="Gene3D" id="6.10.340.10">
    <property type="match status" value="1"/>
</dbReference>
<dbReference type="CDD" id="cd11386">
    <property type="entry name" value="MCP_signal"/>
    <property type="match status" value="1"/>
</dbReference>
<dbReference type="Pfam" id="PF12729">
    <property type="entry name" value="4HB_MCP_1"/>
    <property type="match status" value="1"/>
</dbReference>
<keyword evidence="5" id="KW-0812">Transmembrane</keyword>
<dbReference type="GO" id="GO:0016020">
    <property type="term" value="C:membrane"/>
    <property type="evidence" value="ECO:0007669"/>
    <property type="project" value="InterPro"/>
</dbReference>
<feature type="domain" description="Methyl-accepting transducer" evidence="6">
    <location>
        <begin position="304"/>
        <end position="540"/>
    </location>
</feature>
<evidence type="ECO:0000259" key="7">
    <source>
        <dbReference type="PROSITE" id="PS50885"/>
    </source>
</evidence>
<dbReference type="SUPFAM" id="SSF58104">
    <property type="entry name" value="Methyl-accepting chemotaxis protein (MCP) signaling domain"/>
    <property type="match status" value="3"/>
</dbReference>
<dbReference type="Proteomes" id="UP000002377">
    <property type="component" value="Chromosome"/>
</dbReference>
<dbReference type="Gene3D" id="1.10.287.950">
    <property type="entry name" value="Methyl-accepting chemotaxis protein"/>
    <property type="match status" value="1"/>
</dbReference>
<dbReference type="eggNOG" id="COG0840">
    <property type="taxonomic scope" value="Bacteria"/>
</dbReference>
<dbReference type="EMBL" id="CP002028">
    <property type="protein sequence ID" value="ADG81016.1"/>
    <property type="molecule type" value="Genomic_DNA"/>
</dbReference>
<dbReference type="InterPro" id="IPR003660">
    <property type="entry name" value="HAMP_dom"/>
</dbReference>
<dbReference type="eggNOG" id="COG5278">
    <property type="taxonomic scope" value="Bacteria"/>
</dbReference>
<dbReference type="InterPro" id="IPR054687">
    <property type="entry name" value="Two-CW_dom"/>
</dbReference>
<evidence type="ECO:0000259" key="6">
    <source>
        <dbReference type="PROSITE" id="PS50111"/>
    </source>
</evidence>
<feature type="transmembrane region" description="Helical" evidence="5">
    <location>
        <begin position="9"/>
        <end position="28"/>
    </location>
</feature>
<dbReference type="PROSITE" id="PS50111">
    <property type="entry name" value="CHEMOTAXIS_TRANSDUC_2"/>
    <property type="match status" value="1"/>
</dbReference>
<dbReference type="HOGENOM" id="CLU_000445_107_27_9"/>
<proteinExistence type="inferred from homology"/>
<keyword evidence="9" id="KW-1185">Reference proteome</keyword>
<dbReference type="CDD" id="cd06225">
    <property type="entry name" value="HAMP"/>
    <property type="match status" value="1"/>
</dbReference>
<evidence type="ECO:0000256" key="3">
    <source>
        <dbReference type="PROSITE-ProRule" id="PRU00284"/>
    </source>
</evidence>
<dbReference type="PROSITE" id="PS50885">
    <property type="entry name" value="HAMP"/>
    <property type="match status" value="1"/>
</dbReference>
<sequence>MRMGLKGKIFLGYIVLILFLAVIGFFSFRNTQKTLQVFDGIHEEVLPNLGIVDSIKSGIAGQANDERGFLLTGEEKFVKEMQERAAKVDEIIEQRLPVLEENEKEIFLQIEKVHKEFTAIQKQVVDAYKSGNMEEAKRLSLEVGREKRKNLDPLFAQLEKQIQEDLEKSNTEMHEGLKTTQYITASLLILAIVVGLGLGLYLPFKITAPIKAVVERSKKMAAGDFSVSYIDVNTRDEIRDLAESFNVMIKNVRELLGEVLNGANEVAVTSQRLLTNADEAAKSTQQVAGAIQEVAKGIANQTTYINETSETVNQVNTAIRQIADGAGEQINNVASTVEIVNQMAISIQDVAVNAQTVALSADKTRQAADKGEKAVKLTIEGMNEIKEKVFETANKIKELGEHSQQIGEIIQVIDDIAEQTNLLALNAAIEAARAGEHGKGFAVVADEVRKLAERSSKATKEIADLITNIQKLTAMAVAAMEAGTGEVEKGSNLALDAGNALKEILATVEETYQQVQNISAAAEEISASSQDVVKAIDNVSAISHGNTAATEQLREASKQVALAMENIAAVTQQSSASAEEVSASTEEMTAAAEAIANAAGILAETADRLSETAGKFKMREITENCWDIMNCSMEVRGKCPAYKSNEKRCWLISGTWCGGVQQGDAKSKRHRCMNCEAFKVMNKI</sequence>
<dbReference type="NCBIfam" id="NF045718">
    <property type="entry name" value="two_CW_domain"/>
    <property type="match status" value="1"/>
</dbReference>
<dbReference type="InterPro" id="IPR004089">
    <property type="entry name" value="MCPsignal_dom"/>
</dbReference>
<evidence type="ECO:0000313" key="9">
    <source>
        <dbReference type="Proteomes" id="UP000002377"/>
    </source>
</evidence>
<accession>D5X916</accession>
<dbReference type="OrthoDB" id="9810264at2"/>
<keyword evidence="4" id="KW-0175">Coiled coil</keyword>
<dbReference type="Pfam" id="PF00015">
    <property type="entry name" value="MCPsignal"/>
    <property type="match status" value="1"/>
</dbReference>
<gene>
    <name evidence="8" type="ordered locus">TherJR_0123</name>
</gene>
<dbReference type="GO" id="GO:0007165">
    <property type="term" value="P:signal transduction"/>
    <property type="evidence" value="ECO:0007669"/>
    <property type="project" value="UniProtKB-KW"/>
</dbReference>
<feature type="domain" description="HAMP" evidence="7">
    <location>
        <begin position="204"/>
        <end position="257"/>
    </location>
</feature>
<feature type="transmembrane region" description="Helical" evidence="5">
    <location>
        <begin position="182"/>
        <end position="202"/>
    </location>
</feature>
<dbReference type="SMART" id="SM00283">
    <property type="entry name" value="MA"/>
    <property type="match status" value="1"/>
</dbReference>
<reference evidence="8 9" key="1">
    <citation type="submission" date="2010-05" db="EMBL/GenBank/DDBJ databases">
        <title>Complete sequence of Thermincola sp. JR.</title>
        <authorList>
            <consortium name="US DOE Joint Genome Institute"/>
            <person name="Lucas S."/>
            <person name="Copeland A."/>
            <person name="Lapidus A."/>
            <person name="Cheng J.-F."/>
            <person name="Bruce D."/>
            <person name="Goodwin L."/>
            <person name="Pitluck S."/>
            <person name="Chertkov O."/>
            <person name="Detter J.C."/>
            <person name="Han C."/>
            <person name="Tapia R."/>
            <person name="Land M."/>
            <person name="Hauser L."/>
            <person name="Kyrpides N."/>
            <person name="Mikhailova N."/>
            <person name="Hazen T.C."/>
            <person name="Woyke T."/>
        </authorList>
    </citation>
    <scope>NUCLEOTIDE SEQUENCE [LARGE SCALE GENOMIC DNA]</scope>
    <source>
        <strain evidence="8 9">JR</strain>
    </source>
</reference>
<dbReference type="SMART" id="SM00304">
    <property type="entry name" value="HAMP"/>
    <property type="match status" value="1"/>
</dbReference>
<dbReference type="PANTHER" id="PTHR32089">
    <property type="entry name" value="METHYL-ACCEPTING CHEMOTAXIS PROTEIN MCPB"/>
    <property type="match status" value="1"/>
</dbReference>
<feature type="coiled-coil region" evidence="4">
    <location>
        <begin position="546"/>
        <end position="573"/>
    </location>
</feature>
<name>D5X916_THEPJ</name>
<evidence type="ECO:0000256" key="5">
    <source>
        <dbReference type="SAM" id="Phobius"/>
    </source>
</evidence>
<dbReference type="Pfam" id="PF00672">
    <property type="entry name" value="HAMP"/>
    <property type="match status" value="1"/>
</dbReference>
<evidence type="ECO:0000256" key="2">
    <source>
        <dbReference type="ARBA" id="ARBA00029447"/>
    </source>
</evidence>
<dbReference type="InterPro" id="IPR024478">
    <property type="entry name" value="HlyB_4HB_MCP"/>
</dbReference>
<dbReference type="AlphaFoldDB" id="D5X916"/>
<dbReference type="STRING" id="635013.TherJR_0123"/>
<dbReference type="KEGG" id="tjr:TherJR_0123"/>
<comment type="similarity">
    <text evidence="2">Belongs to the methyl-accepting chemotaxis (MCP) protein family.</text>
</comment>
<dbReference type="PANTHER" id="PTHR32089:SF112">
    <property type="entry name" value="LYSOZYME-LIKE PROTEIN-RELATED"/>
    <property type="match status" value="1"/>
</dbReference>